<proteinExistence type="predicted"/>
<protein>
    <recommendedName>
        <fullName evidence="1">ATP-grasp fold RimK-type domain-containing protein</fullName>
    </recommendedName>
</protein>
<dbReference type="PANTHER" id="PTHR21621:SF0">
    <property type="entry name" value="BETA-CITRYLGLUTAMATE SYNTHASE B-RELATED"/>
    <property type="match status" value="1"/>
</dbReference>
<dbReference type="PANTHER" id="PTHR21621">
    <property type="entry name" value="RIBOSOMAL PROTEIN S6 MODIFICATION PROTEIN"/>
    <property type="match status" value="1"/>
</dbReference>
<dbReference type="GO" id="GO:0009432">
    <property type="term" value="P:SOS response"/>
    <property type="evidence" value="ECO:0007669"/>
    <property type="project" value="TreeGrafter"/>
</dbReference>
<evidence type="ECO:0000313" key="2">
    <source>
        <dbReference type="EMBL" id="GAG39873.1"/>
    </source>
</evidence>
<evidence type="ECO:0000259" key="1">
    <source>
        <dbReference type="Pfam" id="PF08443"/>
    </source>
</evidence>
<dbReference type="InterPro" id="IPR013651">
    <property type="entry name" value="ATP-grasp_RimK-type"/>
</dbReference>
<dbReference type="InterPro" id="IPR013815">
    <property type="entry name" value="ATP_grasp_subdomain_1"/>
</dbReference>
<dbReference type="Gene3D" id="3.30.1490.20">
    <property type="entry name" value="ATP-grasp fold, A domain"/>
    <property type="match status" value="1"/>
</dbReference>
<name>X0XT94_9ZZZZ</name>
<dbReference type="SUPFAM" id="SSF56059">
    <property type="entry name" value="Glutathione synthetase ATP-binding domain-like"/>
    <property type="match status" value="1"/>
</dbReference>
<organism evidence="2">
    <name type="scientific">marine sediment metagenome</name>
    <dbReference type="NCBI Taxonomy" id="412755"/>
    <lineage>
        <taxon>unclassified sequences</taxon>
        <taxon>metagenomes</taxon>
        <taxon>ecological metagenomes</taxon>
    </lineage>
</organism>
<feature type="non-terminal residue" evidence="2">
    <location>
        <position position="253"/>
    </location>
</feature>
<accession>X0XT94</accession>
<dbReference type="AlphaFoldDB" id="X0XT94"/>
<sequence>LSGYRSDWLEIKRIKQASEYLGYSHQEFSVEDVGWSLLKPIKDYKKDSVIVNRLGLMSQVNYLQPMLSFNRYELFNNPSVTTICDNKALTTACFESAKIQTTPTIWIPITNHPRLRVKTIRKSIINNIESHFDYPVVIKPTGGGRGWKVTFIKNREELDKYLYDDKRILANPWGLYVQKYKSHIADIRVVVGKKKGSPLEIFGALFRIPLKEHMVANTSQGNPSVKFEISDKIRSLSYNMCQSVLDGATLLDN</sequence>
<dbReference type="GO" id="GO:0005737">
    <property type="term" value="C:cytoplasm"/>
    <property type="evidence" value="ECO:0007669"/>
    <property type="project" value="TreeGrafter"/>
</dbReference>
<reference evidence="2" key="1">
    <citation type="journal article" date="2014" name="Front. Microbiol.">
        <title>High frequency of phylogenetically diverse reductive dehalogenase-homologous genes in deep subseafloor sedimentary metagenomes.</title>
        <authorList>
            <person name="Kawai M."/>
            <person name="Futagami T."/>
            <person name="Toyoda A."/>
            <person name="Takaki Y."/>
            <person name="Nishi S."/>
            <person name="Hori S."/>
            <person name="Arai W."/>
            <person name="Tsubouchi T."/>
            <person name="Morono Y."/>
            <person name="Uchiyama I."/>
            <person name="Ito T."/>
            <person name="Fujiyama A."/>
            <person name="Inagaki F."/>
            <person name="Takami H."/>
        </authorList>
    </citation>
    <scope>NUCLEOTIDE SEQUENCE</scope>
    <source>
        <strain evidence="2">Expedition CK06-06</strain>
    </source>
</reference>
<dbReference type="GO" id="GO:0005524">
    <property type="term" value="F:ATP binding"/>
    <property type="evidence" value="ECO:0007669"/>
    <property type="project" value="InterPro"/>
</dbReference>
<gene>
    <name evidence="2" type="ORF">S01H1_62187</name>
</gene>
<dbReference type="GO" id="GO:0018169">
    <property type="term" value="F:ribosomal S6-glutamic acid ligase activity"/>
    <property type="evidence" value="ECO:0007669"/>
    <property type="project" value="TreeGrafter"/>
</dbReference>
<feature type="non-terminal residue" evidence="2">
    <location>
        <position position="1"/>
    </location>
</feature>
<dbReference type="Pfam" id="PF08443">
    <property type="entry name" value="RimK"/>
    <property type="match status" value="1"/>
</dbReference>
<comment type="caution">
    <text evidence="2">The sequence shown here is derived from an EMBL/GenBank/DDBJ whole genome shotgun (WGS) entry which is preliminary data.</text>
</comment>
<dbReference type="EMBL" id="BARS01040828">
    <property type="protein sequence ID" value="GAG39873.1"/>
    <property type="molecule type" value="Genomic_DNA"/>
</dbReference>
<feature type="domain" description="ATP-grasp fold RimK-type" evidence="1">
    <location>
        <begin position="122"/>
        <end position="242"/>
    </location>
</feature>
<dbReference type="Gene3D" id="3.40.50.20">
    <property type="match status" value="1"/>
</dbReference>